<feature type="transmembrane region" description="Helical" evidence="1">
    <location>
        <begin position="53"/>
        <end position="72"/>
    </location>
</feature>
<reference evidence="2 3" key="1">
    <citation type="submission" date="2019-01" db="EMBL/GenBank/DDBJ databases">
        <title>Pseudolysobacter antarctica gen. nov., sp. nov., isolated from Fildes Peninsula, Antarctica.</title>
        <authorList>
            <person name="Wei Z."/>
            <person name="Peng F."/>
        </authorList>
    </citation>
    <scope>NUCLEOTIDE SEQUENCE [LARGE SCALE GENOMIC DNA]</scope>
    <source>
        <strain evidence="2 3">AQ6-296</strain>
    </source>
</reference>
<dbReference type="AlphaFoldDB" id="A0A411HP16"/>
<keyword evidence="1" id="KW-0812">Transmembrane</keyword>
<gene>
    <name evidence="2" type="ORF">ELE36_18780</name>
</gene>
<evidence type="ECO:0000313" key="3">
    <source>
        <dbReference type="Proteomes" id="UP000291562"/>
    </source>
</evidence>
<evidence type="ECO:0000313" key="2">
    <source>
        <dbReference type="EMBL" id="QBB72248.1"/>
    </source>
</evidence>
<sequence length="108" mass="12537">MPRKNPSPDSRQRRHNQTIRIDIVAMHRLIYAWLALGTIAVIFVPALRGYDAWIGWLPFWLIGAPLINLLALHPHRLAALSQRLLVGLRQRRQAVSRRNQAKNLFKVF</sequence>
<dbReference type="RefSeq" id="WP_129836035.1">
    <property type="nucleotide sequence ID" value="NZ_CP035704.1"/>
</dbReference>
<dbReference type="EMBL" id="CP035704">
    <property type="protein sequence ID" value="QBB72248.1"/>
    <property type="molecule type" value="Genomic_DNA"/>
</dbReference>
<keyword evidence="1" id="KW-1133">Transmembrane helix</keyword>
<name>A0A411HP16_9GAMM</name>
<accession>A0A411HP16</accession>
<proteinExistence type="predicted"/>
<dbReference type="Proteomes" id="UP000291562">
    <property type="component" value="Chromosome"/>
</dbReference>
<dbReference type="OrthoDB" id="5988656at2"/>
<protein>
    <submittedName>
        <fullName evidence="2">Uncharacterized protein</fullName>
    </submittedName>
</protein>
<keyword evidence="3" id="KW-1185">Reference proteome</keyword>
<evidence type="ECO:0000256" key="1">
    <source>
        <dbReference type="SAM" id="Phobius"/>
    </source>
</evidence>
<keyword evidence="1" id="KW-0472">Membrane</keyword>
<feature type="transmembrane region" description="Helical" evidence="1">
    <location>
        <begin position="21"/>
        <end position="47"/>
    </location>
</feature>
<dbReference type="KEGG" id="xbc:ELE36_18780"/>
<organism evidence="2 3">
    <name type="scientific">Pseudolysobacter antarcticus</name>
    <dbReference type="NCBI Taxonomy" id="2511995"/>
    <lineage>
        <taxon>Bacteria</taxon>
        <taxon>Pseudomonadati</taxon>
        <taxon>Pseudomonadota</taxon>
        <taxon>Gammaproteobacteria</taxon>
        <taxon>Lysobacterales</taxon>
        <taxon>Rhodanobacteraceae</taxon>
        <taxon>Pseudolysobacter</taxon>
    </lineage>
</organism>